<evidence type="ECO:0000313" key="2">
    <source>
        <dbReference type="EMBL" id="KAK8970400.1"/>
    </source>
</evidence>
<dbReference type="EMBL" id="JBBWWR010000002">
    <property type="protein sequence ID" value="KAK8970400.1"/>
    <property type="molecule type" value="Genomic_DNA"/>
</dbReference>
<feature type="compositionally biased region" description="Basic and acidic residues" evidence="1">
    <location>
        <begin position="1171"/>
        <end position="1184"/>
    </location>
</feature>
<evidence type="ECO:0000256" key="1">
    <source>
        <dbReference type="SAM" id="MobiDB-lite"/>
    </source>
</evidence>
<sequence length="1323" mass="145170">MVGSTKAELASSSLDGPAFVAGYPNVLRSSYCAPSLERSGSFRDSLENRLMISASSVSRNVSPTLEIPPLPHYLSLEPFSTTELNLKYSRQGELRRALGVSVEEHSFGSLQSKPLPPIASEELKRFKASVLDTSTRARDRAKLLQESILKLDKFRNIVAKRRQHNEVQSHEKPGISNLLKTGNQIHQINSDIAGARTEERTKLAIPNRRARSSMIESDGRSTIPARRGAALDKDKNLFFEKDKSILRACNGGSISSEDKIRGLPTGGDGWEKKLKRKRSVGTMVPRNPDGDRELKQTVQSRPTTEPRPRPSDGNGFRTGSTNGIIGSSKIENNSQIFGNSSRIMPRTEIENASFSTDRRDRMIGLDKERMLAKGSKKINNREDAQSGSQSPVVKGKASRAPRTVSGNLVCASNYPRLSGSIEGWEQPPCLNRVQCLSNAANRKRPLPTGSSSSPPVTQWVGQRPQKISRTRRANVVSPVSNFDDVQAFPEAFTVPDVVARLPSVDSVGALNSRVVANGSHQLKFRLDNALSPAGLSESEESGAVENKREKGVDSGEMEDEHPNGPLKMPDFNLPTKRKMVRPNDEIGDGVWRQGRSGRCSTQLKASLPLLKEKPESVDIIKPLKNGRPASDRTESRVGRPPSKKVSDRKAYGRPLPSIHCSSSDIIGEPHDDRDELMAAANAARNSSYSACSSSFWKTMETSFAFVSSEDLTFVKHQMKFAEELDENLATMHNVKGKVLSGDSALHSYSSAEQANQTNLLGINSFIETFGAAGEQQFRKTESDSWFDKIIPLSQRLLSALIVEDRTEIFSCKSEQDELFLQFSSDCSIGTNCYLENEFESAGIKSDFLDLEFASQKFCAPSSKSCNGFAAIGNIMTSVIQASISGTGSDLFQGNGVSEQINTGVFPEYDHCNSQLLQFASTNLTGNSPYEGQFEHMPLNDRILLELHSIGIYPDLVPDLAEGEDEEIDKVISELKIKFFQQATIRKNQLYKLERSLEGVKEDQERNLEQLAMHKLVEIAYKKLLGGRGTHGLCHKNAVSKISKQLALEFARRTLIQCQRLEETGRSCFSESPMQDVLFSVSSHSIDSKYLDAPGGSTSGLTSASLERQGQKHEFLPHQGLSNMPVQAFGKADPFFNRAKKKEALLDDVVTSTASRAASTPYSAAPVGPKWKKSDKEKDHARDVQVKSSGPKVGRPSLSVGRGDRKNKTKPKQKIAQLSTSGNGLARPCETSSEITINGDASANRLESQPRNGANPDFPKDLEDLIFTNLPINGIDEIDVAEGLGGQGQDIGSWLNVDEDLLQGHDLVGLEIPMDDLSDLKLTF</sequence>
<reference evidence="2 3" key="1">
    <citation type="journal article" date="2022" name="Nat. Plants">
        <title>Genomes of leafy and leafless Platanthera orchids illuminate the evolution of mycoheterotrophy.</title>
        <authorList>
            <person name="Li M.H."/>
            <person name="Liu K.W."/>
            <person name="Li Z."/>
            <person name="Lu H.C."/>
            <person name="Ye Q.L."/>
            <person name="Zhang D."/>
            <person name="Wang J.Y."/>
            <person name="Li Y.F."/>
            <person name="Zhong Z.M."/>
            <person name="Liu X."/>
            <person name="Yu X."/>
            <person name="Liu D.K."/>
            <person name="Tu X.D."/>
            <person name="Liu B."/>
            <person name="Hao Y."/>
            <person name="Liao X.Y."/>
            <person name="Jiang Y.T."/>
            <person name="Sun W.H."/>
            <person name="Chen J."/>
            <person name="Chen Y.Q."/>
            <person name="Ai Y."/>
            <person name="Zhai J.W."/>
            <person name="Wu S.S."/>
            <person name="Zhou Z."/>
            <person name="Hsiao Y.Y."/>
            <person name="Wu W.L."/>
            <person name="Chen Y.Y."/>
            <person name="Lin Y.F."/>
            <person name="Hsu J.L."/>
            <person name="Li C.Y."/>
            <person name="Wang Z.W."/>
            <person name="Zhao X."/>
            <person name="Zhong W.Y."/>
            <person name="Ma X.K."/>
            <person name="Ma L."/>
            <person name="Huang J."/>
            <person name="Chen G.Z."/>
            <person name="Huang M.Z."/>
            <person name="Huang L."/>
            <person name="Peng D.H."/>
            <person name="Luo Y.B."/>
            <person name="Zou S.Q."/>
            <person name="Chen S.P."/>
            <person name="Lan S."/>
            <person name="Tsai W.C."/>
            <person name="Van de Peer Y."/>
            <person name="Liu Z.J."/>
        </authorList>
    </citation>
    <scope>NUCLEOTIDE SEQUENCE [LARGE SCALE GENOMIC DNA]</scope>
    <source>
        <strain evidence="2">Lor288</strain>
    </source>
</reference>
<organism evidence="2 3">
    <name type="scientific">Platanthera guangdongensis</name>
    <dbReference type="NCBI Taxonomy" id="2320717"/>
    <lineage>
        <taxon>Eukaryota</taxon>
        <taxon>Viridiplantae</taxon>
        <taxon>Streptophyta</taxon>
        <taxon>Embryophyta</taxon>
        <taxon>Tracheophyta</taxon>
        <taxon>Spermatophyta</taxon>
        <taxon>Magnoliopsida</taxon>
        <taxon>Liliopsida</taxon>
        <taxon>Asparagales</taxon>
        <taxon>Orchidaceae</taxon>
        <taxon>Orchidoideae</taxon>
        <taxon>Orchideae</taxon>
        <taxon>Orchidinae</taxon>
        <taxon>Platanthera</taxon>
    </lineage>
</organism>
<dbReference type="Proteomes" id="UP001412067">
    <property type="component" value="Unassembled WGS sequence"/>
</dbReference>
<feature type="region of interest" description="Disordered" evidence="1">
    <location>
        <begin position="372"/>
        <end position="400"/>
    </location>
</feature>
<feature type="region of interest" description="Disordered" evidence="1">
    <location>
        <begin position="618"/>
        <end position="670"/>
    </location>
</feature>
<feature type="compositionally biased region" description="Polar residues" evidence="1">
    <location>
        <begin position="317"/>
        <end position="342"/>
    </location>
</feature>
<accession>A0ABR2N3A7</accession>
<gene>
    <name evidence="2" type="ORF">KSP40_PGU014896</name>
</gene>
<dbReference type="PANTHER" id="PTHR31115">
    <property type="entry name" value="OS05G0107300 PROTEIN"/>
    <property type="match status" value="1"/>
</dbReference>
<feature type="compositionally biased region" description="Polar residues" evidence="1">
    <location>
        <begin position="1151"/>
        <end position="1161"/>
    </location>
</feature>
<feature type="region of interest" description="Disordered" evidence="1">
    <location>
        <begin position="533"/>
        <end position="575"/>
    </location>
</feature>
<comment type="caution">
    <text evidence="2">The sequence shown here is derived from an EMBL/GenBank/DDBJ whole genome shotgun (WGS) entry which is preliminary data.</text>
</comment>
<feature type="compositionally biased region" description="Polar residues" evidence="1">
    <location>
        <begin position="1229"/>
        <end position="1251"/>
    </location>
</feature>
<evidence type="ECO:0000313" key="3">
    <source>
        <dbReference type="Proteomes" id="UP001412067"/>
    </source>
</evidence>
<dbReference type="PANTHER" id="PTHR31115:SF2">
    <property type="entry name" value="OS05G0107300 PROTEIN"/>
    <property type="match status" value="1"/>
</dbReference>
<protein>
    <submittedName>
        <fullName evidence="2">Uncharacterized protein</fullName>
    </submittedName>
</protein>
<feature type="region of interest" description="Disordered" evidence="1">
    <location>
        <begin position="441"/>
        <end position="469"/>
    </location>
</feature>
<proteinExistence type="predicted"/>
<feature type="region of interest" description="Disordered" evidence="1">
    <location>
        <begin position="1151"/>
        <end position="1258"/>
    </location>
</feature>
<keyword evidence="3" id="KW-1185">Reference proteome</keyword>
<name>A0ABR2N3A7_9ASPA</name>
<feature type="region of interest" description="Disordered" evidence="1">
    <location>
        <begin position="252"/>
        <end position="355"/>
    </location>
</feature>
<feature type="compositionally biased region" description="Polar residues" evidence="1">
    <location>
        <begin position="448"/>
        <end position="460"/>
    </location>
</feature>